<evidence type="ECO:0000256" key="2">
    <source>
        <dbReference type="SAM" id="Phobius"/>
    </source>
</evidence>
<sequence>FMCVQSPVYILFELITSIRAVVWLLIRRSIMSALQAHVQHPSCRRALFPAPLKHRHTSLVHRAVVDRESSQDVQSLLALYDGDGDGRLTLAEAQQAFAAIQTLETLRGSPKASIQPLRPVAQPVAPASSTAPSGPATWDVQVLNGIRAAKARGQSSASALSSYIASKLRNSGKSRATASDVVWSFCGMFAAVAALGVMSLHVRSWPLVGEWHQQGLNLLLGSFGTICVLLFARPEAEAMRIWNFVAGHVIATATVVLLLHLLGPGVFTRALAMGLMVAFMLLTDSVHPPGGALVLMAVDSAPIQNMDWWFMLYPSLVVTAAVLLPLSLACNWLKAHARFDFPTDAPASPAPSSAPSTPPRPHPLSPPSTPPSDLRPKLA</sequence>
<proteinExistence type="predicted"/>
<feature type="domain" description="EF-hand" evidence="3">
    <location>
        <begin position="68"/>
        <end position="103"/>
    </location>
</feature>
<dbReference type="EMBL" id="BMAR01000028">
    <property type="protein sequence ID" value="GFR49171.1"/>
    <property type="molecule type" value="Genomic_DNA"/>
</dbReference>
<reference evidence="4 5" key="1">
    <citation type="journal article" date="2021" name="Sci. Rep.">
        <title>Genome sequencing of the multicellular alga Astrephomene provides insights into convergent evolution of germ-soma differentiation.</title>
        <authorList>
            <person name="Yamashita S."/>
            <person name="Yamamoto K."/>
            <person name="Matsuzaki R."/>
            <person name="Suzuki S."/>
            <person name="Yamaguchi H."/>
            <person name="Hirooka S."/>
            <person name="Minakuchi Y."/>
            <person name="Miyagishima S."/>
            <person name="Kawachi M."/>
            <person name="Toyoda A."/>
            <person name="Nozaki H."/>
        </authorList>
    </citation>
    <scope>NUCLEOTIDE SEQUENCE [LARGE SCALE GENOMIC DNA]</scope>
    <source>
        <strain evidence="4 5">NIES-4017</strain>
    </source>
</reference>
<evidence type="ECO:0000259" key="3">
    <source>
        <dbReference type="PROSITE" id="PS50222"/>
    </source>
</evidence>
<keyword evidence="2" id="KW-1133">Transmembrane helix</keyword>
<feature type="transmembrane region" description="Helical" evidence="2">
    <location>
        <begin position="214"/>
        <end position="232"/>
    </location>
</feature>
<name>A0AAD3E0K0_9CHLO</name>
<dbReference type="InterPro" id="IPR007065">
    <property type="entry name" value="HPP"/>
</dbReference>
<dbReference type="PANTHER" id="PTHR33741">
    <property type="entry name" value="TRANSMEMBRANE PROTEIN DDB_G0269096-RELATED"/>
    <property type="match status" value="1"/>
</dbReference>
<dbReference type="PANTHER" id="PTHR33741:SF5">
    <property type="entry name" value="TRANSMEMBRANE PROTEIN DDB_G0269096-RELATED"/>
    <property type="match status" value="1"/>
</dbReference>
<keyword evidence="2" id="KW-0812">Transmembrane</keyword>
<dbReference type="GO" id="GO:0005509">
    <property type="term" value="F:calcium ion binding"/>
    <property type="evidence" value="ECO:0007669"/>
    <property type="project" value="InterPro"/>
</dbReference>
<dbReference type="InterPro" id="IPR058581">
    <property type="entry name" value="TM_HPP"/>
</dbReference>
<dbReference type="InterPro" id="IPR002048">
    <property type="entry name" value="EF_hand_dom"/>
</dbReference>
<feature type="transmembrane region" description="Helical" evidence="2">
    <location>
        <begin position="6"/>
        <end position="26"/>
    </location>
</feature>
<feature type="non-terminal residue" evidence="4">
    <location>
        <position position="379"/>
    </location>
</feature>
<accession>A0AAD3E0K0</accession>
<keyword evidence="5" id="KW-1185">Reference proteome</keyword>
<organism evidence="4 5">
    <name type="scientific">Astrephomene gubernaculifera</name>
    <dbReference type="NCBI Taxonomy" id="47775"/>
    <lineage>
        <taxon>Eukaryota</taxon>
        <taxon>Viridiplantae</taxon>
        <taxon>Chlorophyta</taxon>
        <taxon>core chlorophytes</taxon>
        <taxon>Chlorophyceae</taxon>
        <taxon>CS clade</taxon>
        <taxon>Chlamydomonadales</taxon>
        <taxon>Astrephomenaceae</taxon>
        <taxon>Astrephomene</taxon>
    </lineage>
</organism>
<comment type="caution">
    <text evidence="4">The sequence shown here is derived from an EMBL/GenBank/DDBJ whole genome shotgun (WGS) entry which is preliminary data.</text>
</comment>
<gene>
    <name evidence="4" type="ORF">Agub_g11193</name>
</gene>
<feature type="transmembrane region" description="Helical" evidence="2">
    <location>
        <begin position="181"/>
        <end position="202"/>
    </location>
</feature>
<dbReference type="Proteomes" id="UP001054857">
    <property type="component" value="Unassembled WGS sequence"/>
</dbReference>
<evidence type="ECO:0000256" key="1">
    <source>
        <dbReference type="SAM" id="MobiDB-lite"/>
    </source>
</evidence>
<dbReference type="PROSITE" id="PS50222">
    <property type="entry name" value="EF_HAND_2"/>
    <property type="match status" value="1"/>
</dbReference>
<dbReference type="AlphaFoldDB" id="A0AAD3E0K0"/>
<feature type="transmembrane region" description="Helical" evidence="2">
    <location>
        <begin position="244"/>
        <end position="263"/>
    </location>
</feature>
<dbReference type="Pfam" id="PF04982">
    <property type="entry name" value="TM_HPP"/>
    <property type="match status" value="1"/>
</dbReference>
<protein>
    <recommendedName>
        <fullName evidence="3">EF-hand domain-containing protein</fullName>
    </recommendedName>
</protein>
<feature type="region of interest" description="Disordered" evidence="1">
    <location>
        <begin position="345"/>
        <end position="379"/>
    </location>
</feature>
<feature type="transmembrane region" description="Helical" evidence="2">
    <location>
        <begin position="310"/>
        <end position="328"/>
    </location>
</feature>
<feature type="compositionally biased region" description="Low complexity" evidence="1">
    <location>
        <begin position="345"/>
        <end position="355"/>
    </location>
</feature>
<keyword evidence="2" id="KW-0472">Membrane</keyword>
<evidence type="ECO:0000313" key="4">
    <source>
        <dbReference type="EMBL" id="GFR49171.1"/>
    </source>
</evidence>
<feature type="compositionally biased region" description="Pro residues" evidence="1">
    <location>
        <begin position="356"/>
        <end position="370"/>
    </location>
</feature>
<evidence type="ECO:0000313" key="5">
    <source>
        <dbReference type="Proteomes" id="UP001054857"/>
    </source>
</evidence>